<dbReference type="AlphaFoldDB" id="A0AAD9DB09"/>
<sequence length="496" mass="52802">MALTRNSPIKSDPPAMTKPSSSSPPPPALSLDDDNVTTDKVSSSPSLKRRKIVDDGLEQKKIPAADTNKSQNKNSMAPAVAAATLTTHAASAAASANMETIDVANILGLKPGDRIEVKWNINDEEEEDDPPPPPAVETGKRLGLPKTEGEEDEGRGDVETLPLKSTNTAKTDNTKNAQDTTNSNSNSSSPAPPGMISVWWKATVQKASGEYHILDDNDESAGSPLKAAVQQPPPPPPTAASSSSTDKNQTYNCPKCSKQNMSKQGLYTHYGMVHGGKISRDYPNLLSQQQQQQQQHYSNKTTEQLPTVRIPIYEIVYDPLPSLGFPDYSNEEVAFISNVTLLNLSSEEMMNFRREGEVASPLVESGVIGVGVGDGVGVGKEGNALMKDVGGGGGLTGIFGNEAAATAGAASKPTATTTTASATSANTSTNPNEIYKEFRSEDDIRTYMNELMQKSMMSTGMNARMATLPRSQQNVIAGRINKALEGLLGKMMEEMG</sequence>
<keyword evidence="1" id="KW-0862">Zinc</keyword>
<organism evidence="4 5">
    <name type="scientific">Skeletonema marinoi</name>
    <dbReference type="NCBI Taxonomy" id="267567"/>
    <lineage>
        <taxon>Eukaryota</taxon>
        <taxon>Sar</taxon>
        <taxon>Stramenopiles</taxon>
        <taxon>Ochrophyta</taxon>
        <taxon>Bacillariophyta</taxon>
        <taxon>Coscinodiscophyceae</taxon>
        <taxon>Thalassiosirophycidae</taxon>
        <taxon>Thalassiosirales</taxon>
        <taxon>Skeletonemataceae</taxon>
        <taxon>Skeletonema</taxon>
        <taxon>Skeletonema marinoi-dohrnii complex</taxon>
    </lineage>
</organism>
<name>A0AAD9DB09_9STRA</name>
<accession>A0AAD9DB09</accession>
<evidence type="ECO:0000313" key="5">
    <source>
        <dbReference type="Proteomes" id="UP001224775"/>
    </source>
</evidence>
<dbReference type="EMBL" id="JATAAI010000018">
    <property type="protein sequence ID" value="KAK1739260.1"/>
    <property type="molecule type" value="Genomic_DNA"/>
</dbReference>
<feature type="region of interest" description="Disordered" evidence="2">
    <location>
        <begin position="108"/>
        <end position="194"/>
    </location>
</feature>
<feature type="compositionally biased region" description="Polar residues" evidence="2">
    <location>
        <begin position="246"/>
        <end position="258"/>
    </location>
</feature>
<evidence type="ECO:0000259" key="3">
    <source>
        <dbReference type="PROSITE" id="PS50157"/>
    </source>
</evidence>
<dbReference type="InterPro" id="IPR013087">
    <property type="entry name" value="Znf_C2H2_type"/>
</dbReference>
<evidence type="ECO:0000313" key="4">
    <source>
        <dbReference type="EMBL" id="KAK1739260.1"/>
    </source>
</evidence>
<evidence type="ECO:0000256" key="2">
    <source>
        <dbReference type="SAM" id="MobiDB-lite"/>
    </source>
</evidence>
<feature type="non-terminal residue" evidence="4">
    <location>
        <position position="496"/>
    </location>
</feature>
<proteinExistence type="predicted"/>
<comment type="caution">
    <text evidence="4">The sequence shown here is derived from an EMBL/GenBank/DDBJ whole genome shotgun (WGS) entry which is preliminary data.</text>
</comment>
<dbReference type="Proteomes" id="UP001224775">
    <property type="component" value="Unassembled WGS sequence"/>
</dbReference>
<feature type="compositionally biased region" description="Low complexity" evidence="2">
    <location>
        <begin position="166"/>
        <end position="189"/>
    </location>
</feature>
<dbReference type="GO" id="GO:0008270">
    <property type="term" value="F:zinc ion binding"/>
    <property type="evidence" value="ECO:0007669"/>
    <property type="project" value="UniProtKB-KW"/>
</dbReference>
<protein>
    <recommendedName>
        <fullName evidence="3">C2H2-type domain-containing protein</fullName>
    </recommendedName>
</protein>
<reference evidence="4" key="1">
    <citation type="submission" date="2023-06" db="EMBL/GenBank/DDBJ databases">
        <title>Survivors Of The Sea: Transcriptome response of Skeletonema marinoi to long-term dormancy.</title>
        <authorList>
            <person name="Pinder M.I.M."/>
            <person name="Kourtchenko O."/>
            <person name="Robertson E.K."/>
            <person name="Larsson T."/>
            <person name="Maumus F."/>
            <person name="Osuna-Cruz C.M."/>
            <person name="Vancaester E."/>
            <person name="Stenow R."/>
            <person name="Vandepoele K."/>
            <person name="Ploug H."/>
            <person name="Bruchert V."/>
            <person name="Godhe A."/>
            <person name="Topel M."/>
        </authorList>
    </citation>
    <scope>NUCLEOTIDE SEQUENCE</scope>
    <source>
        <strain evidence="4">R05AC</strain>
    </source>
</reference>
<keyword evidence="5" id="KW-1185">Reference proteome</keyword>
<keyword evidence="1" id="KW-0863">Zinc-finger</keyword>
<feature type="region of interest" description="Disordered" evidence="2">
    <location>
        <begin position="409"/>
        <end position="431"/>
    </location>
</feature>
<keyword evidence="1" id="KW-0479">Metal-binding</keyword>
<feature type="compositionally biased region" description="Low complexity" evidence="2">
    <location>
        <begin position="409"/>
        <end position="429"/>
    </location>
</feature>
<gene>
    <name evidence="4" type="ORF">QTG54_009803</name>
</gene>
<evidence type="ECO:0000256" key="1">
    <source>
        <dbReference type="PROSITE-ProRule" id="PRU00042"/>
    </source>
</evidence>
<feature type="region of interest" description="Disordered" evidence="2">
    <location>
        <begin position="1"/>
        <end position="76"/>
    </location>
</feature>
<feature type="domain" description="C2H2-type" evidence="3">
    <location>
        <begin position="251"/>
        <end position="279"/>
    </location>
</feature>
<dbReference type="PROSITE" id="PS50157">
    <property type="entry name" value="ZINC_FINGER_C2H2_2"/>
    <property type="match status" value="1"/>
</dbReference>
<feature type="compositionally biased region" description="Basic and acidic residues" evidence="2">
    <location>
        <begin position="52"/>
        <end position="63"/>
    </location>
</feature>
<feature type="region of interest" description="Disordered" evidence="2">
    <location>
        <begin position="214"/>
        <end position="258"/>
    </location>
</feature>